<dbReference type="RefSeq" id="WP_154757756.1">
    <property type="nucleotide sequence ID" value="NZ_WMBA01000023.1"/>
</dbReference>
<gene>
    <name evidence="3" type="ORF">GKO32_16480</name>
</gene>
<dbReference type="PRINTS" id="PR00080">
    <property type="entry name" value="SDRFAMILY"/>
</dbReference>
<dbReference type="FunFam" id="3.40.50.720:FF:000084">
    <property type="entry name" value="Short-chain dehydrogenase reductase"/>
    <property type="match status" value="1"/>
</dbReference>
<dbReference type="EC" id="1.1.1.47" evidence="3"/>
<dbReference type="PANTHER" id="PTHR24321">
    <property type="entry name" value="DEHYDROGENASES, SHORT CHAIN"/>
    <property type="match status" value="1"/>
</dbReference>
<keyword evidence="4" id="KW-1185">Reference proteome</keyword>
<proteinExistence type="inferred from homology"/>
<reference evidence="3 4" key="1">
    <citation type="submission" date="2019-11" db="EMBL/GenBank/DDBJ databases">
        <title>Draft genome of Amycolatopsis RM579.</title>
        <authorList>
            <person name="Duangmal K."/>
            <person name="Mingma R."/>
        </authorList>
    </citation>
    <scope>NUCLEOTIDE SEQUENCE [LARGE SCALE GENOMIC DNA]</scope>
    <source>
        <strain evidence="3 4">RM579</strain>
    </source>
</reference>
<dbReference type="InterPro" id="IPR002347">
    <property type="entry name" value="SDR_fam"/>
</dbReference>
<dbReference type="NCBIfam" id="NF005559">
    <property type="entry name" value="PRK07231.1"/>
    <property type="match status" value="1"/>
</dbReference>
<evidence type="ECO:0000313" key="4">
    <source>
        <dbReference type="Proteomes" id="UP000440096"/>
    </source>
</evidence>
<dbReference type="PANTHER" id="PTHR24321:SF8">
    <property type="entry name" value="ESTRADIOL 17-BETA-DEHYDROGENASE 8-RELATED"/>
    <property type="match status" value="1"/>
</dbReference>
<dbReference type="AlphaFoldDB" id="A0A6N7Z538"/>
<dbReference type="OrthoDB" id="517007at2"/>
<evidence type="ECO:0000313" key="3">
    <source>
        <dbReference type="EMBL" id="MTD55560.1"/>
    </source>
</evidence>
<sequence>MTVASTAHPNHNPAPVTIEARRLDGKTIFITGASSGIGAAAARRFVAEGADVVVGARRIDRLESLVDELTSEGGNALAVHLDVTDEASVAKAVQDTVERFGRLDGAVNNAALSGAGAPIVDTDSDYVRQVFDVNLMGVYFSLKYEIPAMLATGGGSIVNVSSVGGIIGMPNISEYIASKWGVIGMTKSVALEYGGAGVRVNAIAPGSTKTDMYDAWLPTPEAQAKVAAYSPMNQIALPDDMARVALFLLSEESRWTNGTVIAADGGQHVGCF</sequence>
<dbReference type="InterPro" id="IPR036291">
    <property type="entry name" value="NAD(P)-bd_dom_sf"/>
</dbReference>
<dbReference type="CDD" id="cd05233">
    <property type="entry name" value="SDR_c"/>
    <property type="match status" value="1"/>
</dbReference>
<dbReference type="Gene3D" id="3.40.50.720">
    <property type="entry name" value="NAD(P)-binding Rossmann-like Domain"/>
    <property type="match status" value="1"/>
</dbReference>
<comment type="similarity">
    <text evidence="1">Belongs to the short-chain dehydrogenases/reductases (SDR) family.</text>
</comment>
<evidence type="ECO:0000256" key="1">
    <source>
        <dbReference type="ARBA" id="ARBA00006484"/>
    </source>
</evidence>
<accession>A0A6N7Z538</accession>
<dbReference type="SUPFAM" id="SSF51735">
    <property type="entry name" value="NAD(P)-binding Rossmann-fold domains"/>
    <property type="match status" value="1"/>
</dbReference>
<evidence type="ECO:0000256" key="2">
    <source>
        <dbReference type="ARBA" id="ARBA00023002"/>
    </source>
</evidence>
<organism evidence="3 4">
    <name type="scientific">Amycolatopsis pithecellobii</name>
    <dbReference type="NCBI Taxonomy" id="664692"/>
    <lineage>
        <taxon>Bacteria</taxon>
        <taxon>Bacillati</taxon>
        <taxon>Actinomycetota</taxon>
        <taxon>Actinomycetes</taxon>
        <taxon>Pseudonocardiales</taxon>
        <taxon>Pseudonocardiaceae</taxon>
        <taxon>Amycolatopsis</taxon>
    </lineage>
</organism>
<keyword evidence="2 3" id="KW-0560">Oxidoreductase</keyword>
<dbReference type="PRINTS" id="PR00081">
    <property type="entry name" value="GDHRDH"/>
</dbReference>
<dbReference type="GO" id="GO:0047936">
    <property type="term" value="F:glucose 1-dehydrogenase [NAD(P)+] activity"/>
    <property type="evidence" value="ECO:0007669"/>
    <property type="project" value="UniProtKB-EC"/>
</dbReference>
<protein>
    <submittedName>
        <fullName evidence="3">Glucose 1-dehydrogenase</fullName>
        <ecNumber evidence="3">1.1.1.47</ecNumber>
    </submittedName>
</protein>
<dbReference type="Pfam" id="PF13561">
    <property type="entry name" value="adh_short_C2"/>
    <property type="match status" value="1"/>
</dbReference>
<name>A0A6N7Z538_9PSEU</name>
<dbReference type="EMBL" id="WMBA01000023">
    <property type="protein sequence ID" value="MTD55560.1"/>
    <property type="molecule type" value="Genomic_DNA"/>
</dbReference>
<dbReference type="Proteomes" id="UP000440096">
    <property type="component" value="Unassembled WGS sequence"/>
</dbReference>
<comment type="caution">
    <text evidence="3">The sequence shown here is derived from an EMBL/GenBank/DDBJ whole genome shotgun (WGS) entry which is preliminary data.</text>
</comment>